<feature type="chain" id="PRO_5002802730" evidence="3">
    <location>
        <begin position="34"/>
        <end position="467"/>
    </location>
</feature>
<evidence type="ECO:0000313" key="6">
    <source>
        <dbReference type="Proteomes" id="UP000005824"/>
    </source>
</evidence>
<evidence type="ECO:0000313" key="5">
    <source>
        <dbReference type="EMBL" id="EDY18920.1"/>
    </source>
</evidence>
<dbReference type="RefSeq" id="WP_006980903.1">
    <property type="nucleotide sequence ID" value="NZ_ABVL01000010.1"/>
</dbReference>
<dbReference type="EMBL" id="ABVL01000010">
    <property type="protein sequence ID" value="EDY18920.1"/>
    <property type="molecule type" value="Genomic_DNA"/>
</dbReference>
<feature type="domain" description="Sulfatase N-terminal" evidence="4">
    <location>
        <begin position="41"/>
        <end position="361"/>
    </location>
</feature>
<comment type="caution">
    <text evidence="5">The sequence shown here is derived from an EMBL/GenBank/DDBJ whole genome shotgun (WGS) entry which is preliminary data.</text>
</comment>
<dbReference type="SUPFAM" id="SSF53649">
    <property type="entry name" value="Alkaline phosphatase-like"/>
    <property type="match status" value="1"/>
</dbReference>
<keyword evidence="6" id="KW-1185">Reference proteome</keyword>
<evidence type="ECO:0000256" key="3">
    <source>
        <dbReference type="SAM" id="SignalP"/>
    </source>
</evidence>
<dbReference type="Proteomes" id="UP000005824">
    <property type="component" value="Unassembled WGS sequence"/>
</dbReference>
<comment type="similarity">
    <text evidence="1">Belongs to the sulfatase family.</text>
</comment>
<dbReference type="InterPro" id="IPR017850">
    <property type="entry name" value="Alkaline_phosphatase_core_sf"/>
</dbReference>
<dbReference type="Gene3D" id="3.30.1120.10">
    <property type="match status" value="1"/>
</dbReference>
<protein>
    <submittedName>
        <fullName evidence="5">Sulfatase</fullName>
    </submittedName>
</protein>
<keyword evidence="3" id="KW-0732">Signal</keyword>
<evidence type="ECO:0000256" key="1">
    <source>
        <dbReference type="ARBA" id="ARBA00008779"/>
    </source>
</evidence>
<sequence length="467" mass="51251" precursor="true">MNSPQFAGFLLPWRRAAAAFAFSLFGLVVSSLAADTAPLRPNFIFILADDLGWGDVGFHHGNVPTPNLDHLAGEGLELMQHYVYPVCSPTRCAFLSGRYASRFSVTTPQNPRAFRWDTVTLARALKSVGYDTALCGKWHLGSKPEWGPQKFGFDHSYGSLAGGVGPWDHHYKIGEFTQTWHRDGKLIEEQGHVTDLITKEAVEWLESRTDKPFFLYVPFTAVHIPIREPDEILQRVPASITKPSLRHYGANVMHLDDSVGKILVALEKTGKAGNTLVIFGSDNGAIPGVENNDPLYPPDHYPPGPAGGSNEPLHGMKGEVYEGGIHTAAVARWPGQLKPGKFLGLAHITDWMPTFCALAGYKPEKDLKWDGQNIWPQLTGAEPVKPRTIYVAGPGFRSKALRDGDWKLVLSQTKGSKNSPPKVELFNIGADPTEHTDVAGQFPDIVGRLRIKLEQVSAADHDAEAND</sequence>
<reference evidence="5 6" key="1">
    <citation type="journal article" date="2011" name="J. Bacteriol.">
        <title>Genome sequence of Chthoniobacter flavus Ellin428, an aerobic heterotrophic soil bacterium.</title>
        <authorList>
            <person name="Kant R."/>
            <person name="van Passel M.W."/>
            <person name="Palva A."/>
            <person name="Lucas S."/>
            <person name="Lapidus A."/>
            <person name="Glavina Del Rio T."/>
            <person name="Dalin E."/>
            <person name="Tice H."/>
            <person name="Bruce D."/>
            <person name="Goodwin L."/>
            <person name="Pitluck S."/>
            <person name="Larimer F.W."/>
            <person name="Land M.L."/>
            <person name="Hauser L."/>
            <person name="Sangwan P."/>
            <person name="de Vos W.M."/>
            <person name="Janssen P.H."/>
            <person name="Smidt H."/>
        </authorList>
    </citation>
    <scope>NUCLEOTIDE SEQUENCE [LARGE SCALE GENOMIC DNA]</scope>
    <source>
        <strain evidence="5 6">Ellin428</strain>
    </source>
</reference>
<dbReference type="GO" id="GO:0004065">
    <property type="term" value="F:arylsulfatase activity"/>
    <property type="evidence" value="ECO:0007669"/>
    <property type="project" value="TreeGrafter"/>
</dbReference>
<dbReference type="AlphaFoldDB" id="B4D3U0"/>
<dbReference type="InterPro" id="IPR050738">
    <property type="entry name" value="Sulfatase"/>
</dbReference>
<dbReference type="Gene3D" id="3.40.720.10">
    <property type="entry name" value="Alkaline Phosphatase, subunit A"/>
    <property type="match status" value="1"/>
</dbReference>
<name>B4D3U0_9BACT</name>
<dbReference type="InParanoid" id="B4D3U0"/>
<gene>
    <name evidence="5" type="ORF">CfE428DRAFT_3578</name>
</gene>
<dbReference type="InterPro" id="IPR000917">
    <property type="entry name" value="Sulfatase_N"/>
</dbReference>
<evidence type="ECO:0000259" key="4">
    <source>
        <dbReference type="Pfam" id="PF00884"/>
    </source>
</evidence>
<organism evidence="5 6">
    <name type="scientific">Chthoniobacter flavus Ellin428</name>
    <dbReference type="NCBI Taxonomy" id="497964"/>
    <lineage>
        <taxon>Bacteria</taxon>
        <taxon>Pseudomonadati</taxon>
        <taxon>Verrucomicrobiota</taxon>
        <taxon>Spartobacteria</taxon>
        <taxon>Chthoniobacterales</taxon>
        <taxon>Chthoniobacteraceae</taxon>
        <taxon>Chthoniobacter</taxon>
    </lineage>
</organism>
<proteinExistence type="inferred from homology"/>
<dbReference type="eggNOG" id="COG3119">
    <property type="taxonomic scope" value="Bacteria"/>
</dbReference>
<evidence type="ECO:0000256" key="2">
    <source>
        <dbReference type="ARBA" id="ARBA00022801"/>
    </source>
</evidence>
<dbReference type="PANTHER" id="PTHR42693">
    <property type="entry name" value="ARYLSULFATASE FAMILY MEMBER"/>
    <property type="match status" value="1"/>
</dbReference>
<dbReference type="Pfam" id="PF00884">
    <property type="entry name" value="Sulfatase"/>
    <property type="match status" value="1"/>
</dbReference>
<dbReference type="PANTHER" id="PTHR42693:SF53">
    <property type="entry name" value="ENDO-4-O-SULFATASE"/>
    <property type="match status" value="1"/>
</dbReference>
<dbReference type="STRING" id="497964.CfE428DRAFT_3578"/>
<feature type="signal peptide" evidence="3">
    <location>
        <begin position="1"/>
        <end position="33"/>
    </location>
</feature>
<keyword evidence="2" id="KW-0378">Hydrolase</keyword>
<accession>B4D3U0</accession>